<dbReference type="PANTHER" id="PTHR38104">
    <property type="match status" value="1"/>
</dbReference>
<feature type="domain" description="Anti sigma-E protein RseA N-terminal" evidence="1">
    <location>
        <begin position="6"/>
        <end position="74"/>
    </location>
</feature>
<evidence type="ECO:0000259" key="1">
    <source>
        <dbReference type="Pfam" id="PF03872"/>
    </source>
</evidence>
<comment type="caution">
    <text evidence="2">The sequence shown here is derived from an EMBL/GenBank/DDBJ whole genome shotgun (WGS) entry which is preliminary data.</text>
</comment>
<accession>A0ABX1GDR6</accession>
<dbReference type="Pfam" id="PF03872">
    <property type="entry name" value="RseA_N"/>
    <property type="match status" value="1"/>
</dbReference>
<gene>
    <name evidence="2" type="ORF">HCU74_06575</name>
</gene>
<proteinExistence type="predicted"/>
<dbReference type="PANTHER" id="PTHR38104:SF1">
    <property type="entry name" value="ANTI-SIGMA-E FACTOR RSEA"/>
    <property type="match status" value="1"/>
</dbReference>
<dbReference type="SUPFAM" id="SSF89069">
    <property type="entry name" value="N-terminal, cytoplasmic domain of anti-sigmaE factor RseA"/>
    <property type="match status" value="1"/>
</dbReference>
<dbReference type="RefSeq" id="WP_168449614.1">
    <property type="nucleotide sequence ID" value="NZ_JAAWWK010000002.1"/>
</dbReference>
<sequence length="191" mass="19966">MKDTDREALSALMDGEAGELELRRILNSDDEAMRAEWSALNRGQQLRKDGQVPFADLDISARVMAAIEDEPATSGSSWRQTLAGLAVAAGVAAVVVFAGNGQLPGSAGPEIASNAAASPNSGRVYPAQMSTAGNGGVAVSAQGGVMPTMAESDADARKRFDELLRKHTERASLNNGQGFVTYARVVSQESE</sequence>
<dbReference type="InterPro" id="IPR036147">
    <property type="entry name" value="Anti-sigma_E_RseA_N_sf"/>
</dbReference>
<evidence type="ECO:0000313" key="3">
    <source>
        <dbReference type="Proteomes" id="UP000765845"/>
    </source>
</evidence>
<keyword evidence="3" id="KW-1185">Reference proteome</keyword>
<dbReference type="InterPro" id="IPR052383">
    <property type="entry name" value="Anti-sigma-E_RseA-like"/>
</dbReference>
<dbReference type="CDD" id="cd16328">
    <property type="entry name" value="RseA_N"/>
    <property type="match status" value="1"/>
</dbReference>
<protein>
    <submittedName>
        <fullName evidence="2">Sigma-E factor negative regulatory protein</fullName>
    </submittedName>
</protein>
<dbReference type="Gene3D" id="1.10.10.880">
    <property type="entry name" value="Anti sigma-E protein RseA, N-terminal domain"/>
    <property type="match status" value="1"/>
</dbReference>
<dbReference type="Proteomes" id="UP000765845">
    <property type="component" value="Unassembled WGS sequence"/>
</dbReference>
<evidence type="ECO:0000313" key="2">
    <source>
        <dbReference type="EMBL" id="NKI17085.1"/>
    </source>
</evidence>
<name>A0ABX1GDR6_9GAMM</name>
<organism evidence="2 3">
    <name type="scientific">Spongiibacter thalassae</name>
    <dbReference type="NCBI Taxonomy" id="2721624"/>
    <lineage>
        <taxon>Bacteria</taxon>
        <taxon>Pseudomonadati</taxon>
        <taxon>Pseudomonadota</taxon>
        <taxon>Gammaproteobacteria</taxon>
        <taxon>Cellvibrionales</taxon>
        <taxon>Spongiibacteraceae</taxon>
        <taxon>Spongiibacter</taxon>
    </lineage>
</organism>
<dbReference type="EMBL" id="JAAWWK010000002">
    <property type="protein sequence ID" value="NKI17085.1"/>
    <property type="molecule type" value="Genomic_DNA"/>
</dbReference>
<dbReference type="InterPro" id="IPR005572">
    <property type="entry name" value="Anti-sigma_E_RseA_N"/>
</dbReference>
<reference evidence="2 3" key="1">
    <citation type="submission" date="2020-04" db="EMBL/GenBank/DDBJ databases">
        <authorList>
            <person name="Yoon J."/>
        </authorList>
    </citation>
    <scope>NUCLEOTIDE SEQUENCE [LARGE SCALE GENOMIC DNA]</scope>
    <source>
        <strain evidence="2 3">KMU-166</strain>
    </source>
</reference>